<gene>
    <name evidence="1" type="ORF">NK662_19360</name>
</gene>
<dbReference type="AlphaFoldDB" id="A0AA41X876"/>
<accession>A0AA41X876</accession>
<organism evidence="1 2">
    <name type="scientific">Ectobacillus ponti</name>
    <dbReference type="NCBI Taxonomy" id="2961894"/>
    <lineage>
        <taxon>Bacteria</taxon>
        <taxon>Bacillati</taxon>
        <taxon>Bacillota</taxon>
        <taxon>Bacilli</taxon>
        <taxon>Bacillales</taxon>
        <taxon>Bacillaceae</taxon>
        <taxon>Ectobacillus</taxon>
    </lineage>
</organism>
<protein>
    <submittedName>
        <fullName evidence="1">Uncharacterized protein</fullName>
    </submittedName>
</protein>
<reference evidence="1" key="1">
    <citation type="submission" date="2022-07" db="EMBL/GenBank/DDBJ databases">
        <authorList>
            <person name="Li W.-J."/>
            <person name="Deng Q.-Q."/>
        </authorList>
    </citation>
    <scope>NUCLEOTIDE SEQUENCE</scope>
    <source>
        <strain evidence="1">SYSU M60031</strain>
    </source>
</reference>
<proteinExistence type="predicted"/>
<comment type="caution">
    <text evidence="1">The sequence shown here is derived from an EMBL/GenBank/DDBJ whole genome shotgun (WGS) entry which is preliminary data.</text>
</comment>
<dbReference type="Proteomes" id="UP001156102">
    <property type="component" value="Unassembled WGS sequence"/>
</dbReference>
<evidence type="ECO:0000313" key="1">
    <source>
        <dbReference type="EMBL" id="MCP8970679.1"/>
    </source>
</evidence>
<dbReference type="RefSeq" id="WP_254760604.1">
    <property type="nucleotide sequence ID" value="NZ_JANCLT010000013.1"/>
</dbReference>
<keyword evidence="2" id="KW-1185">Reference proteome</keyword>
<sequence length="71" mass="8394">MRHIGFQYEKKERKNGTRYISIRDVNENKLLEIEQRGEDVVIYTNSRNESATTFVLPKEMLDRVFGDLSSQ</sequence>
<name>A0AA41X876_9BACI</name>
<evidence type="ECO:0000313" key="2">
    <source>
        <dbReference type="Proteomes" id="UP001156102"/>
    </source>
</evidence>
<dbReference type="EMBL" id="JANCLT010000013">
    <property type="protein sequence ID" value="MCP8970679.1"/>
    <property type="molecule type" value="Genomic_DNA"/>
</dbReference>